<dbReference type="AlphaFoldDB" id="A0A375ICM7"/>
<evidence type="ECO:0000313" key="1">
    <source>
        <dbReference type="EMBL" id="SPK71005.1"/>
    </source>
</evidence>
<organism evidence="1 2">
    <name type="scientific">Cupriavidus taiwanensis</name>
    <dbReference type="NCBI Taxonomy" id="164546"/>
    <lineage>
        <taxon>Bacteria</taxon>
        <taxon>Pseudomonadati</taxon>
        <taxon>Pseudomonadota</taxon>
        <taxon>Betaproteobacteria</taxon>
        <taxon>Burkholderiales</taxon>
        <taxon>Burkholderiaceae</taxon>
        <taxon>Cupriavidus</taxon>
    </lineage>
</organism>
<gene>
    <name evidence="1" type="ORF">CT19425_30229</name>
</gene>
<protein>
    <submittedName>
        <fullName evidence="1">Uncharacterized protein</fullName>
    </submittedName>
</protein>
<name>A0A375ICM7_9BURK</name>
<proteinExistence type="predicted"/>
<dbReference type="Proteomes" id="UP000255505">
    <property type="component" value="Chromosome I"/>
</dbReference>
<evidence type="ECO:0000313" key="2">
    <source>
        <dbReference type="Proteomes" id="UP000255505"/>
    </source>
</evidence>
<dbReference type="EMBL" id="LT991976">
    <property type="protein sequence ID" value="SPK71005.1"/>
    <property type="molecule type" value="Genomic_DNA"/>
</dbReference>
<reference evidence="1 2" key="1">
    <citation type="submission" date="2018-01" db="EMBL/GenBank/DDBJ databases">
        <authorList>
            <person name="Gaut B.S."/>
            <person name="Morton B.R."/>
            <person name="Clegg M.T."/>
            <person name="Duvall M.R."/>
        </authorList>
    </citation>
    <scope>NUCLEOTIDE SEQUENCE [LARGE SCALE GENOMIC DNA]</scope>
    <source>
        <strain evidence="1">Cupriavidus taiwanensis LMG 19425</strain>
    </source>
</reference>
<accession>A0A375ICM7</accession>
<sequence length="83" mass="8887">MPSAMAPELTSTTSLPATRSLAIWAAQRAMASWSSPLPSLVTRLEPTFTTMRFACAMTDCMVEILSAIVFPSPLRGEGRVRGG</sequence>